<proteinExistence type="predicted"/>
<name>A0AAV0WDA4_9HEMI</name>
<dbReference type="EMBL" id="CARXXK010000002">
    <property type="protein sequence ID" value="CAI6353768.1"/>
    <property type="molecule type" value="Genomic_DNA"/>
</dbReference>
<evidence type="ECO:0000313" key="1">
    <source>
        <dbReference type="EMBL" id="CAI6353768.1"/>
    </source>
</evidence>
<organism evidence="1 2">
    <name type="scientific">Macrosiphum euphorbiae</name>
    <name type="common">potato aphid</name>
    <dbReference type="NCBI Taxonomy" id="13131"/>
    <lineage>
        <taxon>Eukaryota</taxon>
        <taxon>Metazoa</taxon>
        <taxon>Ecdysozoa</taxon>
        <taxon>Arthropoda</taxon>
        <taxon>Hexapoda</taxon>
        <taxon>Insecta</taxon>
        <taxon>Pterygota</taxon>
        <taxon>Neoptera</taxon>
        <taxon>Paraneoptera</taxon>
        <taxon>Hemiptera</taxon>
        <taxon>Sternorrhyncha</taxon>
        <taxon>Aphidomorpha</taxon>
        <taxon>Aphidoidea</taxon>
        <taxon>Aphididae</taxon>
        <taxon>Macrosiphini</taxon>
        <taxon>Macrosiphum</taxon>
    </lineage>
</organism>
<dbReference type="AlphaFoldDB" id="A0AAV0WDA4"/>
<evidence type="ECO:0000313" key="2">
    <source>
        <dbReference type="Proteomes" id="UP001160148"/>
    </source>
</evidence>
<evidence type="ECO:0008006" key="3">
    <source>
        <dbReference type="Google" id="ProtNLM"/>
    </source>
</evidence>
<gene>
    <name evidence="1" type="ORF">MEUPH1_LOCUS9848</name>
</gene>
<protein>
    <recommendedName>
        <fullName evidence="3">Secreted protein</fullName>
    </recommendedName>
</protein>
<sequence length="91" mass="10318">MTALLLPKYWIMSLGTLIRTVIRLSAYNTQPAMGDLPRSHLTECHPFARVWIDYAGPLQMKGHRLQKYKVYVVGFVCIVVKAVQLEVGSDL</sequence>
<accession>A0AAV0WDA4</accession>
<dbReference type="Proteomes" id="UP001160148">
    <property type="component" value="Unassembled WGS sequence"/>
</dbReference>
<keyword evidence="2" id="KW-1185">Reference proteome</keyword>
<reference evidence="1 2" key="1">
    <citation type="submission" date="2023-01" db="EMBL/GenBank/DDBJ databases">
        <authorList>
            <person name="Whitehead M."/>
        </authorList>
    </citation>
    <scope>NUCLEOTIDE SEQUENCE [LARGE SCALE GENOMIC DNA]</scope>
</reference>
<comment type="caution">
    <text evidence="1">The sequence shown here is derived from an EMBL/GenBank/DDBJ whole genome shotgun (WGS) entry which is preliminary data.</text>
</comment>